<dbReference type="Proteomes" id="UP000184363">
    <property type="component" value="Unassembled WGS sequence"/>
</dbReference>
<comment type="catalytic activity">
    <reaction evidence="2">
        <text>oxidized coenzyme F420-(gamma-L-Glu)(n) + a quinol + H(+) = reduced coenzyme F420-(gamma-L-Glu)(n) + a quinone</text>
        <dbReference type="Rhea" id="RHEA:39663"/>
        <dbReference type="Rhea" id="RHEA-COMP:12939"/>
        <dbReference type="Rhea" id="RHEA-COMP:14378"/>
        <dbReference type="ChEBI" id="CHEBI:15378"/>
        <dbReference type="ChEBI" id="CHEBI:24646"/>
        <dbReference type="ChEBI" id="CHEBI:132124"/>
        <dbReference type="ChEBI" id="CHEBI:133980"/>
        <dbReference type="ChEBI" id="CHEBI:139511"/>
    </reaction>
</comment>
<dbReference type="AlphaFoldDB" id="A0A1M6R4B4"/>
<protein>
    <submittedName>
        <fullName evidence="3">Deazaflavin-dependent oxidoreductase, nitroreductase family</fullName>
    </submittedName>
</protein>
<dbReference type="Pfam" id="PF04075">
    <property type="entry name" value="F420H2_quin_red"/>
    <property type="match status" value="1"/>
</dbReference>
<dbReference type="OrthoDB" id="8225825at2"/>
<dbReference type="STRING" id="1848.SAMN05443637_104176"/>
<dbReference type="InterPro" id="IPR004378">
    <property type="entry name" value="F420H2_quin_Rdtase"/>
</dbReference>
<dbReference type="NCBIfam" id="TIGR00026">
    <property type="entry name" value="hi_GC_TIGR00026"/>
    <property type="match status" value="1"/>
</dbReference>
<gene>
    <name evidence="3" type="ORF">SAMN05443637_104176</name>
</gene>
<organism evidence="3 4">
    <name type="scientific">Pseudonocardia thermophila</name>
    <dbReference type="NCBI Taxonomy" id="1848"/>
    <lineage>
        <taxon>Bacteria</taxon>
        <taxon>Bacillati</taxon>
        <taxon>Actinomycetota</taxon>
        <taxon>Actinomycetes</taxon>
        <taxon>Pseudonocardiales</taxon>
        <taxon>Pseudonocardiaceae</taxon>
        <taxon>Pseudonocardia</taxon>
    </lineage>
</organism>
<accession>A0A1M6R4B4</accession>
<proteinExistence type="inferred from homology"/>
<evidence type="ECO:0000256" key="2">
    <source>
        <dbReference type="ARBA" id="ARBA00049106"/>
    </source>
</evidence>
<dbReference type="PANTHER" id="PTHR39428">
    <property type="entry name" value="F420H(2)-DEPENDENT QUINONE REDUCTASE RV1261C"/>
    <property type="match status" value="1"/>
</dbReference>
<evidence type="ECO:0000313" key="4">
    <source>
        <dbReference type="Proteomes" id="UP000184363"/>
    </source>
</evidence>
<name>A0A1M6R4B4_PSETH</name>
<sequence>MSDWNAQVIAEFRANGGKVGGPFEGAPMIIVHAVGAKTGAVREVPLVYLPEDDGTMVIIASAGGAPKHPAWYHNLKANPRIEVEVGTERFAVTAEEIRDEERDLLWERIVAWRPGFGEYQEKTDRIIPLFRLT</sequence>
<comment type="similarity">
    <text evidence="1">Belongs to the F420H(2)-dependent quinone reductase family.</text>
</comment>
<dbReference type="InterPro" id="IPR012349">
    <property type="entry name" value="Split_barrel_FMN-bd"/>
</dbReference>
<dbReference type="Gene3D" id="2.30.110.10">
    <property type="entry name" value="Electron Transport, Fmn-binding Protein, Chain A"/>
    <property type="match status" value="1"/>
</dbReference>
<dbReference type="PANTHER" id="PTHR39428:SF1">
    <property type="entry name" value="F420H(2)-DEPENDENT QUINONE REDUCTASE RV1261C"/>
    <property type="match status" value="1"/>
</dbReference>
<dbReference type="RefSeq" id="WP_084754556.1">
    <property type="nucleotide sequence ID" value="NZ_CALGVN010000026.1"/>
</dbReference>
<evidence type="ECO:0000256" key="1">
    <source>
        <dbReference type="ARBA" id="ARBA00008710"/>
    </source>
</evidence>
<dbReference type="GO" id="GO:0070967">
    <property type="term" value="F:coenzyme F420 binding"/>
    <property type="evidence" value="ECO:0007669"/>
    <property type="project" value="TreeGrafter"/>
</dbReference>
<dbReference type="GO" id="GO:0016491">
    <property type="term" value="F:oxidoreductase activity"/>
    <property type="evidence" value="ECO:0007669"/>
    <property type="project" value="InterPro"/>
</dbReference>
<keyword evidence="4" id="KW-1185">Reference proteome</keyword>
<dbReference type="GO" id="GO:0005886">
    <property type="term" value="C:plasma membrane"/>
    <property type="evidence" value="ECO:0007669"/>
    <property type="project" value="TreeGrafter"/>
</dbReference>
<dbReference type="EMBL" id="FRAP01000004">
    <property type="protein sequence ID" value="SHK27292.1"/>
    <property type="molecule type" value="Genomic_DNA"/>
</dbReference>
<evidence type="ECO:0000313" key="3">
    <source>
        <dbReference type="EMBL" id="SHK27292.1"/>
    </source>
</evidence>
<dbReference type="SUPFAM" id="SSF50475">
    <property type="entry name" value="FMN-binding split barrel"/>
    <property type="match status" value="1"/>
</dbReference>
<reference evidence="3 4" key="1">
    <citation type="submission" date="2016-11" db="EMBL/GenBank/DDBJ databases">
        <authorList>
            <person name="Jaros S."/>
            <person name="Januszkiewicz K."/>
            <person name="Wedrychowicz H."/>
        </authorList>
    </citation>
    <scope>NUCLEOTIDE SEQUENCE [LARGE SCALE GENOMIC DNA]</scope>
    <source>
        <strain evidence="3 4">DSM 43832</strain>
    </source>
</reference>